<dbReference type="InterPro" id="IPR011057">
    <property type="entry name" value="Mss4-like_sf"/>
</dbReference>
<dbReference type="InterPro" id="IPR006913">
    <property type="entry name" value="CENP-V/GFA"/>
</dbReference>
<dbReference type="Gene3D" id="2.170.150.70">
    <property type="match status" value="1"/>
</dbReference>
<comment type="caution">
    <text evidence="5">The sequence shown here is derived from an EMBL/GenBank/DDBJ whole genome shotgun (WGS) entry which is preliminary data.</text>
</comment>
<gene>
    <name evidence="5" type="ORF">GCM10011349_40660</name>
</gene>
<reference evidence="6" key="1">
    <citation type="journal article" date="2019" name="Int. J. Syst. Evol. Microbiol.">
        <title>The Global Catalogue of Microorganisms (GCM) 10K type strain sequencing project: providing services to taxonomists for standard genome sequencing and annotation.</title>
        <authorList>
            <consortium name="The Broad Institute Genomics Platform"/>
            <consortium name="The Broad Institute Genome Sequencing Center for Infectious Disease"/>
            <person name="Wu L."/>
            <person name="Ma J."/>
        </authorList>
    </citation>
    <scope>NUCLEOTIDE SEQUENCE [LARGE SCALE GENOMIC DNA]</scope>
    <source>
        <strain evidence="6">CGMCC 1.6784</strain>
    </source>
</reference>
<evidence type="ECO:0000313" key="6">
    <source>
        <dbReference type="Proteomes" id="UP000605099"/>
    </source>
</evidence>
<proteinExistence type="inferred from homology"/>
<dbReference type="SUPFAM" id="SSF51316">
    <property type="entry name" value="Mss4-like"/>
    <property type="match status" value="1"/>
</dbReference>
<evidence type="ECO:0000313" key="5">
    <source>
        <dbReference type="EMBL" id="GGN59773.1"/>
    </source>
</evidence>
<dbReference type="PROSITE" id="PS51891">
    <property type="entry name" value="CENP_V_GFA"/>
    <property type="match status" value="1"/>
</dbReference>
<name>A0ABQ2JXJ0_9SPHN</name>
<sequence length="152" mass="16427">MEREPATYAHHYAGGCHCGRIHVALHSDKAPGDFTPRADSCGFCVRHRAVVLSDPAGLVELAVPAALEPYRFGLGITDFLVCGHCGVFVAAVWYKDGAARAVVNMPALDARDAFTSAPAPMDFEGEDVAAREARRARNWTPARVTLTEQETM</sequence>
<dbReference type="RefSeq" id="WP_188822733.1">
    <property type="nucleotide sequence ID" value="NZ_BMLK01000027.1"/>
</dbReference>
<dbReference type="Proteomes" id="UP000605099">
    <property type="component" value="Unassembled WGS sequence"/>
</dbReference>
<evidence type="ECO:0000259" key="4">
    <source>
        <dbReference type="PROSITE" id="PS51891"/>
    </source>
</evidence>
<evidence type="ECO:0000256" key="2">
    <source>
        <dbReference type="ARBA" id="ARBA00022723"/>
    </source>
</evidence>
<keyword evidence="6" id="KW-1185">Reference proteome</keyword>
<dbReference type="EMBL" id="BMLK01000027">
    <property type="protein sequence ID" value="GGN59773.1"/>
    <property type="molecule type" value="Genomic_DNA"/>
</dbReference>
<keyword evidence="3" id="KW-0862">Zinc</keyword>
<accession>A0ABQ2JXJ0</accession>
<evidence type="ECO:0000256" key="3">
    <source>
        <dbReference type="ARBA" id="ARBA00022833"/>
    </source>
</evidence>
<evidence type="ECO:0000256" key="1">
    <source>
        <dbReference type="ARBA" id="ARBA00005495"/>
    </source>
</evidence>
<organism evidence="5 6">
    <name type="scientific">Novosphingobium indicum</name>
    <dbReference type="NCBI Taxonomy" id="462949"/>
    <lineage>
        <taxon>Bacteria</taxon>
        <taxon>Pseudomonadati</taxon>
        <taxon>Pseudomonadota</taxon>
        <taxon>Alphaproteobacteria</taxon>
        <taxon>Sphingomonadales</taxon>
        <taxon>Sphingomonadaceae</taxon>
        <taxon>Novosphingobium</taxon>
    </lineage>
</organism>
<protein>
    <recommendedName>
        <fullName evidence="4">CENP-V/GFA domain-containing protein</fullName>
    </recommendedName>
</protein>
<feature type="domain" description="CENP-V/GFA" evidence="4">
    <location>
        <begin position="12"/>
        <end position="122"/>
    </location>
</feature>
<keyword evidence="2" id="KW-0479">Metal-binding</keyword>
<comment type="similarity">
    <text evidence="1">Belongs to the Gfa family.</text>
</comment>